<reference evidence="2 3" key="1">
    <citation type="journal article" date="2019" name="ACS Chem. Biol.">
        <title>Identification and Mobilization of a Cryptic Antibiotic Biosynthesis Gene Locus from a Human-Pathogenic Nocardia Isolate.</title>
        <authorList>
            <person name="Herisse M."/>
            <person name="Ishida K."/>
            <person name="Porter J.L."/>
            <person name="Howden B."/>
            <person name="Hertweck C."/>
            <person name="Stinear T.P."/>
            <person name="Pidot S.J."/>
        </authorList>
    </citation>
    <scope>NUCLEOTIDE SEQUENCE [LARGE SCALE GENOMIC DNA]</scope>
    <source>
        <strain evidence="2 3">AUSMDU00012717</strain>
    </source>
</reference>
<dbReference type="KEGG" id="nah:F5544_36250"/>
<dbReference type="EMBL" id="CP046172">
    <property type="protein sequence ID" value="QIS15079.1"/>
    <property type="molecule type" value="Genomic_DNA"/>
</dbReference>
<dbReference type="CDD" id="cd04301">
    <property type="entry name" value="NAT_SF"/>
    <property type="match status" value="1"/>
</dbReference>
<organism evidence="2 3">
    <name type="scientific">Nocardia arthritidis</name>
    <dbReference type="NCBI Taxonomy" id="228602"/>
    <lineage>
        <taxon>Bacteria</taxon>
        <taxon>Bacillati</taxon>
        <taxon>Actinomycetota</taxon>
        <taxon>Actinomycetes</taxon>
        <taxon>Mycobacteriales</taxon>
        <taxon>Nocardiaceae</taxon>
        <taxon>Nocardia</taxon>
    </lineage>
</organism>
<dbReference type="GO" id="GO:0016747">
    <property type="term" value="F:acyltransferase activity, transferring groups other than amino-acyl groups"/>
    <property type="evidence" value="ECO:0007669"/>
    <property type="project" value="InterPro"/>
</dbReference>
<keyword evidence="3" id="KW-1185">Reference proteome</keyword>
<dbReference type="Pfam" id="PF00583">
    <property type="entry name" value="Acetyltransf_1"/>
    <property type="match status" value="1"/>
</dbReference>
<evidence type="ECO:0000259" key="1">
    <source>
        <dbReference type="PROSITE" id="PS51186"/>
    </source>
</evidence>
<protein>
    <submittedName>
        <fullName evidence="2">GNAT family N-acetyltransferase</fullName>
    </submittedName>
</protein>
<dbReference type="InterPro" id="IPR053144">
    <property type="entry name" value="Acetyltransferase_Butenolide"/>
</dbReference>
<dbReference type="InterPro" id="IPR016181">
    <property type="entry name" value="Acyl_CoA_acyltransferase"/>
</dbReference>
<dbReference type="SUPFAM" id="SSF55729">
    <property type="entry name" value="Acyl-CoA N-acyltransferases (Nat)"/>
    <property type="match status" value="1"/>
</dbReference>
<proteinExistence type="predicted"/>
<feature type="domain" description="N-acetyltransferase" evidence="1">
    <location>
        <begin position="29"/>
        <end position="175"/>
    </location>
</feature>
<dbReference type="InterPro" id="IPR000182">
    <property type="entry name" value="GNAT_dom"/>
</dbReference>
<dbReference type="Gene3D" id="3.40.630.30">
    <property type="match status" value="1"/>
</dbReference>
<dbReference type="PANTHER" id="PTHR43233">
    <property type="entry name" value="FAMILY N-ACETYLTRANSFERASE, PUTATIVE (AFU_ORTHOLOGUE AFUA_6G03350)-RELATED"/>
    <property type="match status" value="1"/>
</dbReference>
<evidence type="ECO:0000313" key="2">
    <source>
        <dbReference type="EMBL" id="QIS15079.1"/>
    </source>
</evidence>
<keyword evidence="2" id="KW-0808">Transferase</keyword>
<accession>A0A6G9YP53</accession>
<sequence>MSHETPKSWTVVRIAGEKSWAAAVSGEAISVEDMIDRREDGYEIDMDEGRIDVALVHHWLSTDAFWALGRDRETVERSMAGSLNFGIYDGLGNQVAYARVVTDLATFAWLCDVYVDRAHRGFGLGVWLASAVRDHLAPYRLKRVLLSTLDAHELYEKVGFVPFPDPEKLMILAQEDGAGAM</sequence>
<name>A0A6G9YP53_9NOCA</name>
<dbReference type="PANTHER" id="PTHR43233:SF1">
    <property type="entry name" value="FAMILY N-ACETYLTRANSFERASE, PUTATIVE (AFU_ORTHOLOGUE AFUA_6G03350)-RELATED"/>
    <property type="match status" value="1"/>
</dbReference>
<dbReference type="PROSITE" id="PS51186">
    <property type="entry name" value="GNAT"/>
    <property type="match status" value="1"/>
</dbReference>
<gene>
    <name evidence="2" type="ORF">F5544_36250</name>
</gene>
<evidence type="ECO:0000313" key="3">
    <source>
        <dbReference type="Proteomes" id="UP000503540"/>
    </source>
</evidence>
<dbReference type="AlphaFoldDB" id="A0A6G9YP53"/>
<dbReference type="Proteomes" id="UP000503540">
    <property type="component" value="Chromosome"/>
</dbReference>